<evidence type="ECO:0000313" key="3">
    <source>
        <dbReference type="Proteomes" id="UP001066276"/>
    </source>
</evidence>
<dbReference type="EMBL" id="JANPWB010000013">
    <property type="protein sequence ID" value="KAJ1106602.1"/>
    <property type="molecule type" value="Genomic_DNA"/>
</dbReference>
<sequence>MQQTGLDTQIHYPGVRRHPLCPLKAPELGWGRQAPHSDAVTPQRGLRVAGGVGCDGPLLKRREDGSHKVRSRELDVLLLVAFEQNGGDLGPLNQVLGQVRQKEEDISGVGPRLERDGSQLVGHCIFERARYSGLLNRGIAKHTQTRRTVDQIEALIGNGLPGMASQRHNKKEGSLKDLFNKPPAKKASQSRTQEVKGGEAAGPGPSEGDGEPLMRTFM</sequence>
<feature type="region of interest" description="Disordered" evidence="1">
    <location>
        <begin position="159"/>
        <end position="218"/>
    </location>
</feature>
<dbReference type="AlphaFoldDB" id="A0AAV7MSQ6"/>
<keyword evidence="3" id="KW-1185">Reference proteome</keyword>
<protein>
    <submittedName>
        <fullName evidence="2">Uncharacterized protein</fullName>
    </submittedName>
</protein>
<proteinExistence type="predicted"/>
<accession>A0AAV7MSQ6</accession>
<gene>
    <name evidence="2" type="ORF">NDU88_004003</name>
</gene>
<reference evidence="2" key="1">
    <citation type="journal article" date="2022" name="bioRxiv">
        <title>Sequencing and chromosome-scale assembly of the giantPleurodeles waltlgenome.</title>
        <authorList>
            <person name="Brown T."/>
            <person name="Elewa A."/>
            <person name="Iarovenko S."/>
            <person name="Subramanian E."/>
            <person name="Araus A.J."/>
            <person name="Petzold A."/>
            <person name="Susuki M."/>
            <person name="Suzuki K.-i.T."/>
            <person name="Hayashi T."/>
            <person name="Toyoda A."/>
            <person name="Oliveira C."/>
            <person name="Osipova E."/>
            <person name="Leigh N.D."/>
            <person name="Simon A."/>
            <person name="Yun M.H."/>
        </authorList>
    </citation>
    <scope>NUCLEOTIDE SEQUENCE</scope>
    <source>
        <strain evidence="2">20211129_DDA</strain>
        <tissue evidence="2">Liver</tissue>
    </source>
</reference>
<evidence type="ECO:0000313" key="2">
    <source>
        <dbReference type="EMBL" id="KAJ1106602.1"/>
    </source>
</evidence>
<organism evidence="2 3">
    <name type="scientific">Pleurodeles waltl</name>
    <name type="common">Iberian ribbed newt</name>
    <dbReference type="NCBI Taxonomy" id="8319"/>
    <lineage>
        <taxon>Eukaryota</taxon>
        <taxon>Metazoa</taxon>
        <taxon>Chordata</taxon>
        <taxon>Craniata</taxon>
        <taxon>Vertebrata</taxon>
        <taxon>Euteleostomi</taxon>
        <taxon>Amphibia</taxon>
        <taxon>Batrachia</taxon>
        <taxon>Caudata</taxon>
        <taxon>Salamandroidea</taxon>
        <taxon>Salamandridae</taxon>
        <taxon>Pleurodelinae</taxon>
        <taxon>Pleurodeles</taxon>
    </lineage>
</organism>
<dbReference type="Proteomes" id="UP001066276">
    <property type="component" value="Chromosome 9"/>
</dbReference>
<evidence type="ECO:0000256" key="1">
    <source>
        <dbReference type="SAM" id="MobiDB-lite"/>
    </source>
</evidence>
<name>A0AAV7MSQ6_PLEWA</name>
<comment type="caution">
    <text evidence="2">The sequence shown here is derived from an EMBL/GenBank/DDBJ whole genome shotgun (WGS) entry which is preliminary data.</text>
</comment>